<reference evidence="3 4" key="1">
    <citation type="submission" date="2016-12" db="EMBL/GenBank/DDBJ databases">
        <authorList>
            <person name="Song W.-J."/>
            <person name="Kurnit D.M."/>
        </authorList>
    </citation>
    <scope>NUCLEOTIDE SEQUENCE [LARGE SCALE GENOMIC DNA]</scope>
    <source>
        <strain evidence="3 4">175</strain>
    </source>
</reference>
<feature type="transmembrane region" description="Helical" evidence="1">
    <location>
        <begin position="203"/>
        <end position="221"/>
    </location>
</feature>
<feature type="transmembrane region" description="Helical" evidence="1">
    <location>
        <begin position="263"/>
        <end position="288"/>
    </location>
</feature>
<keyword evidence="1" id="KW-0812">Transmembrane</keyword>
<feature type="signal peptide" evidence="2">
    <location>
        <begin position="1"/>
        <end position="20"/>
    </location>
</feature>
<keyword evidence="1" id="KW-1133">Transmembrane helix</keyword>
<dbReference type="Pfam" id="PF13795">
    <property type="entry name" value="HupE_UreJ_2"/>
    <property type="match status" value="1"/>
</dbReference>
<dbReference type="STRING" id="1760988.SAMN02949497_1969"/>
<feature type="transmembrane region" description="Helical" evidence="1">
    <location>
        <begin position="174"/>
        <end position="197"/>
    </location>
</feature>
<protein>
    <submittedName>
        <fullName evidence="3">HupE / UreJ protein</fullName>
    </submittedName>
</protein>
<organism evidence="3 4">
    <name type="scientific">Methylomagnum ishizawai</name>
    <dbReference type="NCBI Taxonomy" id="1760988"/>
    <lineage>
        <taxon>Bacteria</taxon>
        <taxon>Pseudomonadati</taxon>
        <taxon>Pseudomonadota</taxon>
        <taxon>Gammaproteobacteria</taxon>
        <taxon>Methylococcales</taxon>
        <taxon>Methylococcaceae</taxon>
        <taxon>Methylomagnum</taxon>
    </lineage>
</organism>
<dbReference type="RefSeq" id="WP_176225171.1">
    <property type="nucleotide sequence ID" value="NZ_FXAM01000001.1"/>
</dbReference>
<evidence type="ECO:0000256" key="1">
    <source>
        <dbReference type="SAM" id="Phobius"/>
    </source>
</evidence>
<feature type="transmembrane region" description="Helical" evidence="1">
    <location>
        <begin position="151"/>
        <end position="169"/>
    </location>
</feature>
<evidence type="ECO:0000256" key="2">
    <source>
        <dbReference type="SAM" id="SignalP"/>
    </source>
</evidence>
<gene>
    <name evidence="3" type="ORF">SAMN02949497_1969</name>
</gene>
<sequence length="321" mass="35142">MIRLLLWLALLNLFSMPGYAHQFAPALLELQELNGDQVGVRWKEPLIRVLGSQLQPALPVDCAALDTPTVSEENTGRVSKWTLRCQGGLVGKKLEVANIASSGANVLLRVRFLDGHVLRQILSPAEPGITIPDIEDRWAVFWNYAKLGIEHIMSGIDHLLFVLGLTLLVPGKRLLATVTAFTVGHSITLALAALGWIHVSTTAIETGIALSIYMLAVELAGRDRRGFLGRYPWGMAGAFGLLHGLGFAGALSQVGLPDGEIPLALFAFNIGIECGQVAFIAVVLLIWSGLRRVPYRWPEYIRLIPAYSIGSLSVFWFFQRI</sequence>
<evidence type="ECO:0000313" key="3">
    <source>
        <dbReference type="EMBL" id="SMF94647.1"/>
    </source>
</evidence>
<feature type="chain" id="PRO_5013300489" evidence="2">
    <location>
        <begin position="21"/>
        <end position="321"/>
    </location>
</feature>
<feature type="transmembrane region" description="Helical" evidence="1">
    <location>
        <begin position="233"/>
        <end position="251"/>
    </location>
</feature>
<dbReference type="Proteomes" id="UP000192923">
    <property type="component" value="Unassembled WGS sequence"/>
</dbReference>
<dbReference type="EMBL" id="FXAM01000001">
    <property type="protein sequence ID" value="SMF94647.1"/>
    <property type="molecule type" value="Genomic_DNA"/>
</dbReference>
<keyword evidence="4" id="KW-1185">Reference proteome</keyword>
<keyword evidence="2" id="KW-0732">Signal</keyword>
<feature type="transmembrane region" description="Helical" evidence="1">
    <location>
        <begin position="300"/>
        <end position="318"/>
    </location>
</feature>
<evidence type="ECO:0000313" key="4">
    <source>
        <dbReference type="Proteomes" id="UP000192923"/>
    </source>
</evidence>
<keyword evidence="1" id="KW-0472">Membrane</keyword>
<dbReference type="InterPro" id="IPR032809">
    <property type="entry name" value="Put_HupE_UreJ"/>
</dbReference>
<dbReference type="AlphaFoldDB" id="A0A1Y6CWD4"/>
<accession>A0A1Y6CWD4</accession>
<proteinExistence type="predicted"/>
<name>A0A1Y6CWD4_9GAMM</name>